<proteinExistence type="predicted"/>
<organism evidence="1 2">
    <name type="scientific">Maribacter phage Molly_1</name>
    <dbReference type="NCBI Taxonomy" id="2745685"/>
    <lineage>
        <taxon>Viruses</taxon>
        <taxon>Duplodnaviria</taxon>
        <taxon>Heunggongvirae</taxon>
        <taxon>Uroviricota</taxon>
        <taxon>Caudoviricetes</taxon>
        <taxon>Molycolviridae</taxon>
        <taxon>Mollyvirus</taxon>
        <taxon>Mollyvirus molly</taxon>
    </lineage>
</organism>
<evidence type="ECO:0008006" key="3">
    <source>
        <dbReference type="Google" id="ProtNLM"/>
    </source>
</evidence>
<protein>
    <recommendedName>
        <fullName evidence="3">DNA-binding protein</fullName>
    </recommendedName>
</protein>
<keyword evidence="2" id="KW-1185">Reference proteome</keyword>
<sequence length="194" mass="21973">MEYTLNKDELELFEFIVKEVLTDPSITQAELALTKGFSSAKFNKLYGKIIPVFSFARFKQEVIYNPIENTLELYNDLRLSEGKVQQISIEAIGSLLEANSNLSKAEIGWAFDKSPNYILNFIKNQTKLNFHEYKKSLLPDYEDKLSPIRVDCIENGVRYNSISEAASKLKLNKGNLGKAINKGKSIGGYTFKVV</sequence>
<dbReference type="Proteomes" id="UP000693768">
    <property type="component" value="Segment"/>
</dbReference>
<accession>A0A8E4XZT1</accession>
<gene>
    <name evidence="1" type="ORF">Molly1_119</name>
</gene>
<dbReference type="EMBL" id="MT732451">
    <property type="protein sequence ID" value="QQO97410.1"/>
    <property type="molecule type" value="Genomic_DNA"/>
</dbReference>
<name>A0A8E4XZT1_9CAUD</name>
<reference evidence="1" key="1">
    <citation type="submission" date="2020-07" db="EMBL/GenBank/DDBJ databases">
        <title>Highly diverse flavobacterial phages as mortality factor during North Sea spring blooms.</title>
        <authorList>
            <person name="Bartlau N."/>
            <person name="Wichels A."/>
            <person name="Krohne G."/>
            <person name="Adriaenssens E.M."/>
            <person name="Heins A."/>
            <person name="Fuchs B.M."/>
            <person name="Amann R."/>
            <person name="Moraru C."/>
        </authorList>
    </citation>
    <scope>NUCLEOTIDE SEQUENCE</scope>
</reference>
<evidence type="ECO:0000313" key="1">
    <source>
        <dbReference type="EMBL" id="QQO97410.1"/>
    </source>
</evidence>
<evidence type="ECO:0000313" key="2">
    <source>
        <dbReference type="Proteomes" id="UP000693768"/>
    </source>
</evidence>